<dbReference type="InterPro" id="IPR052496">
    <property type="entry name" value="Orphan_Nuclear_Rcpt"/>
</dbReference>
<proteinExistence type="inferred from homology"/>
<name>A0A914X3C7_9BILA</name>
<dbReference type="GO" id="GO:0008270">
    <property type="term" value="F:zinc ion binding"/>
    <property type="evidence" value="ECO:0007669"/>
    <property type="project" value="UniProtKB-KW"/>
</dbReference>
<dbReference type="PRINTS" id="PR00047">
    <property type="entry name" value="STROIDFINGER"/>
</dbReference>
<dbReference type="GO" id="GO:0000978">
    <property type="term" value="F:RNA polymerase II cis-regulatory region sequence-specific DNA binding"/>
    <property type="evidence" value="ECO:0007669"/>
    <property type="project" value="InterPro"/>
</dbReference>
<keyword evidence="3" id="KW-0479">Metal-binding</keyword>
<protein>
    <submittedName>
        <fullName evidence="13">Nuclear receptor domain-containing protein</fullName>
    </submittedName>
</protein>
<keyword evidence="4" id="KW-0863">Zinc-finger</keyword>
<comment type="subcellular location">
    <subcellularLocation>
        <location evidence="1">Nucleus</location>
    </subcellularLocation>
</comment>
<keyword evidence="6" id="KW-0805">Transcription regulation</keyword>
<feature type="domain" description="Nuclear receptor" evidence="11">
    <location>
        <begin position="5"/>
        <end position="80"/>
    </location>
</feature>
<accession>A0A914X3C7</accession>
<evidence type="ECO:0000256" key="9">
    <source>
        <dbReference type="ARBA" id="ARBA00023170"/>
    </source>
</evidence>
<dbReference type="PROSITE" id="PS51030">
    <property type="entry name" value="NUCLEAR_REC_DBD_2"/>
    <property type="match status" value="1"/>
</dbReference>
<dbReference type="PANTHER" id="PTHR47519">
    <property type="entry name" value="NUCLEAR HORMONE RECEPTOR FAMILY MEMBER NHR-31-RELATED"/>
    <property type="match status" value="1"/>
</dbReference>
<keyword evidence="7" id="KW-0238">DNA-binding</keyword>
<dbReference type="PROSITE" id="PS00031">
    <property type="entry name" value="NUCLEAR_REC_DBD_1"/>
    <property type="match status" value="1"/>
</dbReference>
<dbReference type="Pfam" id="PF00105">
    <property type="entry name" value="zf-C4"/>
    <property type="match status" value="1"/>
</dbReference>
<keyword evidence="10" id="KW-0539">Nucleus</keyword>
<evidence type="ECO:0000313" key="12">
    <source>
        <dbReference type="Proteomes" id="UP000887566"/>
    </source>
</evidence>
<reference evidence="13" key="1">
    <citation type="submission" date="2022-11" db="UniProtKB">
        <authorList>
            <consortium name="WormBaseParasite"/>
        </authorList>
    </citation>
    <scope>IDENTIFICATION</scope>
</reference>
<dbReference type="AlphaFoldDB" id="A0A914X3C7"/>
<dbReference type="InterPro" id="IPR001628">
    <property type="entry name" value="Znf_hrmn_rcpt"/>
</dbReference>
<evidence type="ECO:0000256" key="7">
    <source>
        <dbReference type="ARBA" id="ARBA00023125"/>
    </source>
</evidence>
<dbReference type="Proteomes" id="UP000887566">
    <property type="component" value="Unplaced"/>
</dbReference>
<keyword evidence="9" id="KW-0675">Receptor</keyword>
<evidence type="ECO:0000256" key="10">
    <source>
        <dbReference type="ARBA" id="ARBA00023242"/>
    </source>
</evidence>
<comment type="similarity">
    <text evidence="2">Belongs to the nuclear hormone receptor family.</text>
</comment>
<evidence type="ECO:0000256" key="2">
    <source>
        <dbReference type="ARBA" id="ARBA00005993"/>
    </source>
</evidence>
<evidence type="ECO:0000256" key="5">
    <source>
        <dbReference type="ARBA" id="ARBA00022833"/>
    </source>
</evidence>
<sequence>MNTEDGACAVCGDTSAKMHYGMMTCYGCKGFFRRAIKNNHRYICRYKSNCVIDKQQRNACRYCRMKRCIDVGMNPNAVQPDRDVTGKQRASRSIKVAEETVRSPINKTSEWALRVPLDSRSLMLCFMDI</sequence>
<keyword evidence="12" id="KW-1185">Reference proteome</keyword>
<evidence type="ECO:0000256" key="3">
    <source>
        <dbReference type="ARBA" id="ARBA00022723"/>
    </source>
</evidence>
<dbReference type="SUPFAM" id="SSF57716">
    <property type="entry name" value="Glucocorticoid receptor-like (DNA-binding domain)"/>
    <property type="match status" value="1"/>
</dbReference>
<dbReference type="InterPro" id="IPR049636">
    <property type="entry name" value="HNF4-like_DBD"/>
</dbReference>
<dbReference type="WBParaSite" id="PSAMB.scaffold6485size9386.g28570.t1">
    <property type="protein sequence ID" value="PSAMB.scaffold6485size9386.g28570.t1"/>
    <property type="gene ID" value="PSAMB.scaffold6485size9386.g28570"/>
</dbReference>
<dbReference type="FunFam" id="3.30.50.10:FF:000030">
    <property type="entry name" value="Nuclear Hormone Receptor family"/>
    <property type="match status" value="1"/>
</dbReference>
<dbReference type="Gene3D" id="3.30.50.10">
    <property type="entry name" value="Erythroid Transcription Factor GATA-1, subunit A"/>
    <property type="match status" value="1"/>
</dbReference>
<dbReference type="GO" id="GO:0003700">
    <property type="term" value="F:DNA-binding transcription factor activity"/>
    <property type="evidence" value="ECO:0007669"/>
    <property type="project" value="InterPro"/>
</dbReference>
<evidence type="ECO:0000256" key="6">
    <source>
        <dbReference type="ARBA" id="ARBA00023015"/>
    </source>
</evidence>
<dbReference type="CDD" id="cd06960">
    <property type="entry name" value="NR_DBD_HNF4A"/>
    <property type="match status" value="1"/>
</dbReference>
<keyword evidence="5" id="KW-0862">Zinc</keyword>
<evidence type="ECO:0000313" key="13">
    <source>
        <dbReference type="WBParaSite" id="PSAMB.scaffold6485size9386.g28570.t1"/>
    </source>
</evidence>
<evidence type="ECO:0000256" key="4">
    <source>
        <dbReference type="ARBA" id="ARBA00022771"/>
    </source>
</evidence>
<dbReference type="SMART" id="SM00399">
    <property type="entry name" value="ZnF_C4"/>
    <property type="match status" value="1"/>
</dbReference>
<evidence type="ECO:0000259" key="11">
    <source>
        <dbReference type="PROSITE" id="PS51030"/>
    </source>
</evidence>
<keyword evidence="8" id="KW-0804">Transcription</keyword>
<dbReference type="GO" id="GO:0005634">
    <property type="term" value="C:nucleus"/>
    <property type="evidence" value="ECO:0007669"/>
    <property type="project" value="UniProtKB-SubCell"/>
</dbReference>
<dbReference type="InterPro" id="IPR013088">
    <property type="entry name" value="Znf_NHR/GATA"/>
</dbReference>
<evidence type="ECO:0000256" key="1">
    <source>
        <dbReference type="ARBA" id="ARBA00004123"/>
    </source>
</evidence>
<evidence type="ECO:0000256" key="8">
    <source>
        <dbReference type="ARBA" id="ARBA00023163"/>
    </source>
</evidence>
<organism evidence="12 13">
    <name type="scientific">Plectus sambesii</name>
    <dbReference type="NCBI Taxonomy" id="2011161"/>
    <lineage>
        <taxon>Eukaryota</taxon>
        <taxon>Metazoa</taxon>
        <taxon>Ecdysozoa</taxon>
        <taxon>Nematoda</taxon>
        <taxon>Chromadorea</taxon>
        <taxon>Plectida</taxon>
        <taxon>Plectina</taxon>
        <taxon>Plectoidea</taxon>
        <taxon>Plectidae</taxon>
        <taxon>Plectus</taxon>
    </lineage>
</organism>